<evidence type="ECO:0000259" key="2">
    <source>
        <dbReference type="Pfam" id="PF11495"/>
    </source>
</evidence>
<feature type="domain" description="Transcription regulator TrmB N-terminal" evidence="1">
    <location>
        <begin position="8"/>
        <end position="75"/>
    </location>
</feature>
<dbReference type="Gene3D" id="1.10.10.10">
    <property type="entry name" value="Winged helix-like DNA-binding domain superfamily/Winged helix DNA-binding domain"/>
    <property type="match status" value="1"/>
</dbReference>
<evidence type="ECO:0000313" key="4">
    <source>
        <dbReference type="Proteomes" id="UP000823928"/>
    </source>
</evidence>
<reference evidence="3" key="2">
    <citation type="journal article" date="2021" name="PeerJ">
        <title>Extensive microbial diversity within the chicken gut microbiome revealed by metagenomics and culture.</title>
        <authorList>
            <person name="Gilroy R."/>
            <person name="Ravi A."/>
            <person name="Getino M."/>
            <person name="Pursley I."/>
            <person name="Horton D.L."/>
            <person name="Alikhan N.F."/>
            <person name="Baker D."/>
            <person name="Gharbi K."/>
            <person name="Hall N."/>
            <person name="Watson M."/>
            <person name="Adriaenssens E.M."/>
            <person name="Foster-Nyarko E."/>
            <person name="Jarju S."/>
            <person name="Secka A."/>
            <person name="Antonio M."/>
            <person name="Oren A."/>
            <person name="Chaudhuri R.R."/>
            <person name="La Ragione R."/>
            <person name="Hildebrand F."/>
            <person name="Pallen M.J."/>
        </authorList>
    </citation>
    <scope>NUCLEOTIDE SEQUENCE</scope>
    <source>
        <strain evidence="3">6276</strain>
    </source>
</reference>
<dbReference type="Pfam" id="PF11495">
    <property type="entry name" value="Regulator_TrmB"/>
    <property type="match status" value="1"/>
</dbReference>
<organism evidence="3 4">
    <name type="scientific">Candidatus Scatousia excrementigallinarum</name>
    <dbReference type="NCBI Taxonomy" id="2840935"/>
    <lineage>
        <taxon>Bacteria</taxon>
        <taxon>Candidatus Scatousia</taxon>
    </lineage>
</organism>
<protein>
    <submittedName>
        <fullName evidence="3">TrmB family transcriptional regulator</fullName>
    </submittedName>
</protein>
<dbReference type="InterPro" id="IPR051797">
    <property type="entry name" value="TrmB-like"/>
</dbReference>
<feature type="domain" description="Transcription regulator TrmB C-terminal" evidence="2">
    <location>
        <begin position="110"/>
        <end position="228"/>
    </location>
</feature>
<sequence length="272" mass="31204">MDELIENLKGIGLNSYEAKVYIALLKKYPATGYEVSKLADIPQSRAYDTLKALELEHIVTGSNTKPVTYTPIKPKELTKRYKRKITSTLDFLEKKLPNVKDNYTEPILSVSGTTAIHKKIIEIINSASKEIFMEIWSQDFKYFEPHLFEAYNRGLDIKIVGYDNFVCNFGTVFKHTGGREIEHSLGGKMIFLAVDNCEGCFGKITQSKNQETNIIWTKNEDIVFLIKEFIVHDMYLIDIAEKFPEQLKYFYGAGLKKLKDKVLAGSDFYKVH</sequence>
<dbReference type="Proteomes" id="UP000823928">
    <property type="component" value="Unassembled WGS sequence"/>
</dbReference>
<dbReference type="InterPro" id="IPR036388">
    <property type="entry name" value="WH-like_DNA-bd_sf"/>
</dbReference>
<dbReference type="SUPFAM" id="SSF46785">
    <property type="entry name" value="Winged helix' DNA-binding domain"/>
    <property type="match status" value="1"/>
</dbReference>
<name>A0A9D1EZ70_9BACT</name>
<dbReference type="SUPFAM" id="SSF56024">
    <property type="entry name" value="Phospholipase D/nuclease"/>
    <property type="match status" value="1"/>
</dbReference>
<proteinExistence type="predicted"/>
<dbReference type="InterPro" id="IPR021586">
    <property type="entry name" value="Tscrpt_reg_TrmB_C"/>
</dbReference>
<dbReference type="PANTHER" id="PTHR34293">
    <property type="entry name" value="HTH-TYPE TRANSCRIPTIONAL REGULATOR TRMBL2"/>
    <property type="match status" value="1"/>
</dbReference>
<gene>
    <name evidence="3" type="ORF">IAC10_05640</name>
</gene>
<dbReference type="InterPro" id="IPR002831">
    <property type="entry name" value="Tscrpt_reg_TrmB_N"/>
</dbReference>
<reference evidence="3" key="1">
    <citation type="submission" date="2020-10" db="EMBL/GenBank/DDBJ databases">
        <authorList>
            <person name="Gilroy R."/>
        </authorList>
    </citation>
    <scope>NUCLEOTIDE SEQUENCE</scope>
    <source>
        <strain evidence="3">6276</strain>
    </source>
</reference>
<accession>A0A9D1EZ70</accession>
<dbReference type="AlphaFoldDB" id="A0A9D1EZ70"/>
<dbReference type="InterPro" id="IPR036390">
    <property type="entry name" value="WH_DNA-bd_sf"/>
</dbReference>
<dbReference type="Pfam" id="PF01978">
    <property type="entry name" value="TrmB"/>
    <property type="match status" value="1"/>
</dbReference>
<dbReference type="PANTHER" id="PTHR34293:SF1">
    <property type="entry name" value="HTH-TYPE TRANSCRIPTIONAL REGULATOR TRMBL2"/>
    <property type="match status" value="1"/>
</dbReference>
<evidence type="ECO:0000313" key="3">
    <source>
        <dbReference type="EMBL" id="HIS36097.1"/>
    </source>
</evidence>
<evidence type="ECO:0000259" key="1">
    <source>
        <dbReference type="Pfam" id="PF01978"/>
    </source>
</evidence>
<dbReference type="EMBL" id="DVIU01000116">
    <property type="protein sequence ID" value="HIS36097.1"/>
    <property type="molecule type" value="Genomic_DNA"/>
</dbReference>
<dbReference type="CDD" id="cd09124">
    <property type="entry name" value="PLDc_like_TrmB_middle"/>
    <property type="match status" value="1"/>
</dbReference>
<comment type="caution">
    <text evidence="3">The sequence shown here is derived from an EMBL/GenBank/DDBJ whole genome shotgun (WGS) entry which is preliminary data.</text>
</comment>